<protein>
    <submittedName>
        <fullName evidence="3">Uncharacterized protein</fullName>
    </submittedName>
</protein>
<organism evidence="3">
    <name type="scientific">marine sediment metagenome</name>
    <dbReference type="NCBI Taxonomy" id="412755"/>
    <lineage>
        <taxon>unclassified sequences</taxon>
        <taxon>metagenomes</taxon>
        <taxon>ecological metagenomes</taxon>
    </lineage>
</organism>
<dbReference type="InterPro" id="IPR008490">
    <property type="entry name" value="Transposase_InsH_N"/>
</dbReference>
<feature type="domain" description="Transposase InsH N-terminal" evidence="2">
    <location>
        <begin position="36"/>
        <end position="122"/>
    </location>
</feature>
<gene>
    <name evidence="3" type="ORF">LCGC14_1667430</name>
</gene>
<dbReference type="GO" id="GO:0003677">
    <property type="term" value="F:DNA binding"/>
    <property type="evidence" value="ECO:0007669"/>
    <property type="project" value="InterPro"/>
</dbReference>
<sequence>MFRKSPETAQLNIFTSPGSLLSGKSLSLYEKQSAWHNQFRQQVTMRIDENIFSPLYSNNNGTPNASIRILIAMMILKEAERLSDEKLFENCRFNMLTRSAIGLLNADDSVPTESTYYLFRKRIDEYAKAGNENLFDIVFAQITKSQCIDFEVSGKRIRMDSKMLGSNIAWLSRYELIHETLRLFYKQVKQSGKLDKASKDRLEDLLKLEGNKVVYTCSSEEVKTRLHQLGELIYKILPLFADSPSPQYKTLQRVFSEQFELDENKVVVGRKKEEISAQSVQSPHDTDCHYRNKDGNKVKGYSINVTESCDDDKNLNLIGHVDVRKASTSDVDFFQDDVEKSQEVFPDKIEDAHADGAYHSPDNQEFCEDKNINLYLHAIQGAKGRYQFDFPDNGRLSVMDTVTNELIDATTITCKDGSNKWRIKLDKSYRYFSQKDINNYLIRKQIENTPIEILQKRNNVEATIFQLGYHYSNAKSRYRGEIRHQMWADIRCLWVNFARILKYMEQSVQETSFFAKYALKSLYTGFYFALKSYLSAILPHHLSNSENTVFSVV</sequence>
<reference evidence="3" key="1">
    <citation type="journal article" date="2015" name="Nature">
        <title>Complex archaea that bridge the gap between prokaryotes and eukaryotes.</title>
        <authorList>
            <person name="Spang A."/>
            <person name="Saw J.H."/>
            <person name="Jorgensen S.L."/>
            <person name="Zaremba-Niedzwiedzka K."/>
            <person name="Martijn J."/>
            <person name="Lind A.E."/>
            <person name="van Eijk R."/>
            <person name="Schleper C."/>
            <person name="Guy L."/>
            <person name="Ettema T.J."/>
        </authorList>
    </citation>
    <scope>NUCLEOTIDE SEQUENCE</scope>
</reference>
<evidence type="ECO:0000259" key="1">
    <source>
        <dbReference type="Pfam" id="PF01609"/>
    </source>
</evidence>
<accession>A0A0F9HS89</accession>
<dbReference type="EMBL" id="LAZR01014259">
    <property type="protein sequence ID" value="KKM18266.1"/>
    <property type="molecule type" value="Genomic_DNA"/>
</dbReference>
<dbReference type="AlphaFoldDB" id="A0A0F9HS89"/>
<evidence type="ECO:0000259" key="2">
    <source>
        <dbReference type="Pfam" id="PF05598"/>
    </source>
</evidence>
<feature type="domain" description="Transposase IS4-like" evidence="1">
    <location>
        <begin position="317"/>
        <end position="496"/>
    </location>
</feature>
<dbReference type="GO" id="GO:0006313">
    <property type="term" value="P:DNA transposition"/>
    <property type="evidence" value="ECO:0007669"/>
    <property type="project" value="InterPro"/>
</dbReference>
<comment type="caution">
    <text evidence="3">The sequence shown here is derived from an EMBL/GenBank/DDBJ whole genome shotgun (WGS) entry which is preliminary data.</text>
</comment>
<name>A0A0F9HS89_9ZZZZ</name>
<evidence type="ECO:0000313" key="3">
    <source>
        <dbReference type="EMBL" id="KKM18266.1"/>
    </source>
</evidence>
<proteinExistence type="predicted"/>
<dbReference type="Pfam" id="PF01609">
    <property type="entry name" value="DDE_Tnp_1"/>
    <property type="match status" value="1"/>
</dbReference>
<dbReference type="GO" id="GO:0004803">
    <property type="term" value="F:transposase activity"/>
    <property type="evidence" value="ECO:0007669"/>
    <property type="project" value="InterPro"/>
</dbReference>
<dbReference type="InterPro" id="IPR002559">
    <property type="entry name" value="Transposase_11"/>
</dbReference>
<dbReference type="Pfam" id="PF05598">
    <property type="entry name" value="DUF772"/>
    <property type="match status" value="1"/>
</dbReference>